<proteinExistence type="inferred from homology"/>
<evidence type="ECO:0000259" key="5">
    <source>
        <dbReference type="Pfam" id="PF00535"/>
    </source>
</evidence>
<keyword evidence="3" id="KW-0328">Glycosyltransferase</keyword>
<feature type="domain" description="Glycosyltransferase 2-like" evidence="5">
    <location>
        <begin position="15"/>
        <end position="195"/>
    </location>
</feature>
<dbReference type="PANTHER" id="PTHR43179">
    <property type="entry name" value="RHAMNOSYLTRANSFERASE WBBL"/>
    <property type="match status" value="1"/>
</dbReference>
<dbReference type="PANTHER" id="PTHR43179:SF12">
    <property type="entry name" value="GALACTOFURANOSYLTRANSFERASE GLFT2"/>
    <property type="match status" value="1"/>
</dbReference>
<organism evidence="6 7">
    <name type="scientific">Pseudonocardia xishanensis</name>
    <dbReference type="NCBI Taxonomy" id="630995"/>
    <lineage>
        <taxon>Bacteria</taxon>
        <taxon>Bacillati</taxon>
        <taxon>Actinomycetota</taxon>
        <taxon>Actinomycetes</taxon>
        <taxon>Pseudonocardiales</taxon>
        <taxon>Pseudonocardiaceae</taxon>
        <taxon>Pseudonocardia</taxon>
    </lineage>
</organism>
<dbReference type="RefSeq" id="WP_345414288.1">
    <property type="nucleotide sequence ID" value="NZ_BAABGT010000024.1"/>
</dbReference>
<dbReference type="SUPFAM" id="SSF53448">
    <property type="entry name" value="Nucleotide-diphospho-sugar transferases"/>
    <property type="match status" value="1"/>
</dbReference>
<comment type="similarity">
    <text evidence="2">Belongs to the glycosyltransferase 2 family.</text>
</comment>
<accession>A0ABP8RL41</accession>
<gene>
    <name evidence="6" type="ORF">GCM10023175_16060</name>
</gene>
<name>A0ABP8RL41_9PSEU</name>
<reference evidence="7" key="1">
    <citation type="journal article" date="2019" name="Int. J. Syst. Evol. Microbiol.">
        <title>The Global Catalogue of Microorganisms (GCM) 10K type strain sequencing project: providing services to taxonomists for standard genome sequencing and annotation.</title>
        <authorList>
            <consortium name="The Broad Institute Genomics Platform"/>
            <consortium name="The Broad Institute Genome Sequencing Center for Infectious Disease"/>
            <person name="Wu L."/>
            <person name="Ma J."/>
        </authorList>
    </citation>
    <scope>NUCLEOTIDE SEQUENCE [LARGE SCALE GENOMIC DNA]</scope>
    <source>
        <strain evidence="7">JCM 17906</strain>
    </source>
</reference>
<sequence>MNLFEPTVEPPVTATVVVCVYTDKRWADIVAAVESVRTQDVLPVETIVVVDHNEALYERCRAELAGVTVLPNAHKQGLSGARNTAIEVATGEVVVFLDDDATARPGWLRALLTPYADPDVIGVGGIAHPRWPVSRTAIHDSGRPSTLPGGTTRDATGELDWIVGCTYTGQPTEQAEIRNLMGCNMSLRAEVFKRVGGFAEDIGRIGRNPLGCEETELCIRARQAYKADGREVRILFEPAAAVDHRVSDDRVDWSYLRRRSWAEGLSKAAVSKLVGQGDALSTESKYVATVLPKALLREVKAKRPASAAAVVTALGFTAAGYVRGKLPGATAHVQLPAESTAGSASSVSHDGA</sequence>
<keyword evidence="4" id="KW-0808">Transferase</keyword>
<keyword evidence="7" id="KW-1185">Reference proteome</keyword>
<dbReference type="InterPro" id="IPR029044">
    <property type="entry name" value="Nucleotide-diphossugar_trans"/>
</dbReference>
<dbReference type="InterPro" id="IPR001173">
    <property type="entry name" value="Glyco_trans_2-like"/>
</dbReference>
<dbReference type="Pfam" id="PF00535">
    <property type="entry name" value="Glycos_transf_2"/>
    <property type="match status" value="1"/>
</dbReference>
<evidence type="ECO:0000256" key="1">
    <source>
        <dbReference type="ARBA" id="ARBA00004776"/>
    </source>
</evidence>
<evidence type="ECO:0000313" key="6">
    <source>
        <dbReference type="EMBL" id="GAA4541722.1"/>
    </source>
</evidence>
<comment type="caution">
    <text evidence="6">The sequence shown here is derived from an EMBL/GenBank/DDBJ whole genome shotgun (WGS) entry which is preliminary data.</text>
</comment>
<evidence type="ECO:0000313" key="7">
    <source>
        <dbReference type="Proteomes" id="UP001501598"/>
    </source>
</evidence>
<protein>
    <submittedName>
        <fullName evidence="6">Glycosyltransferase family 2 protein</fullName>
    </submittedName>
</protein>
<evidence type="ECO:0000256" key="3">
    <source>
        <dbReference type="ARBA" id="ARBA00022676"/>
    </source>
</evidence>
<dbReference type="Proteomes" id="UP001501598">
    <property type="component" value="Unassembled WGS sequence"/>
</dbReference>
<comment type="pathway">
    <text evidence="1">Cell wall biogenesis; cell wall polysaccharide biosynthesis.</text>
</comment>
<evidence type="ECO:0000256" key="2">
    <source>
        <dbReference type="ARBA" id="ARBA00006739"/>
    </source>
</evidence>
<evidence type="ECO:0000256" key="4">
    <source>
        <dbReference type="ARBA" id="ARBA00022679"/>
    </source>
</evidence>
<dbReference type="Gene3D" id="3.90.550.10">
    <property type="entry name" value="Spore Coat Polysaccharide Biosynthesis Protein SpsA, Chain A"/>
    <property type="match status" value="1"/>
</dbReference>
<dbReference type="EMBL" id="BAABGT010000024">
    <property type="protein sequence ID" value="GAA4541722.1"/>
    <property type="molecule type" value="Genomic_DNA"/>
</dbReference>